<keyword evidence="6 7" id="KW-0472">Membrane</keyword>
<keyword evidence="8" id="KW-0282">Flagellum</keyword>
<dbReference type="PRINTS" id="PR00953">
    <property type="entry name" value="TYPE3IMRPROT"/>
</dbReference>
<dbReference type="EMBL" id="BAABIL010000440">
    <property type="protein sequence ID" value="GAA4987368.1"/>
    <property type="molecule type" value="Genomic_DNA"/>
</dbReference>
<keyword evidence="4 7" id="KW-0812">Transmembrane</keyword>
<name>A0ABP9I5H5_9ACTN</name>
<feature type="transmembrane region" description="Helical" evidence="7">
    <location>
        <begin position="177"/>
        <end position="199"/>
    </location>
</feature>
<dbReference type="Pfam" id="PF01311">
    <property type="entry name" value="Bac_export_1"/>
    <property type="match status" value="1"/>
</dbReference>
<organism evidence="8 9">
    <name type="scientific">Kineococcus glutinatus</name>
    <dbReference type="NCBI Taxonomy" id="1070872"/>
    <lineage>
        <taxon>Bacteria</taxon>
        <taxon>Bacillati</taxon>
        <taxon>Actinomycetota</taxon>
        <taxon>Actinomycetes</taxon>
        <taxon>Kineosporiales</taxon>
        <taxon>Kineosporiaceae</taxon>
        <taxon>Kineococcus</taxon>
    </lineage>
</organism>
<dbReference type="PANTHER" id="PTHR30065:SF1">
    <property type="entry name" value="SURFACE PRESENTATION OF ANTIGENS PROTEIN SPAR"/>
    <property type="match status" value="1"/>
</dbReference>
<comment type="caution">
    <text evidence="8">The sequence shown here is derived from an EMBL/GenBank/DDBJ whole genome shotgun (WGS) entry which is preliminary data.</text>
</comment>
<keyword evidence="3" id="KW-1003">Cell membrane</keyword>
<evidence type="ECO:0000256" key="5">
    <source>
        <dbReference type="ARBA" id="ARBA00022989"/>
    </source>
</evidence>
<dbReference type="RefSeq" id="WP_345713120.1">
    <property type="nucleotide sequence ID" value="NZ_BAABIL010000440.1"/>
</dbReference>
<evidence type="ECO:0000256" key="6">
    <source>
        <dbReference type="ARBA" id="ARBA00023136"/>
    </source>
</evidence>
<evidence type="ECO:0000256" key="3">
    <source>
        <dbReference type="ARBA" id="ARBA00022475"/>
    </source>
</evidence>
<protein>
    <submittedName>
        <fullName evidence="8">Flagellar biosynthetic protein FliR</fullName>
    </submittedName>
</protein>
<proteinExistence type="inferred from homology"/>
<sequence>MQGTGTGIDVPLDLLLAMLLSSVRVVSWMMLAPPFSNRAVNGRVKAMVAVAVTLPLAVQLRDQVPAAEPGPLISAVLQQALVGAVMGALCALAFAAVQAAGDLLDLFGGFQMASAYDPLLQNQTAIFGKLYQATSIALLVVTGGHLIVLQGLLKTFEVVPLTGGISMGTASQLYTEGIVQMVAAALQIAAPLIAVLFITDIGLGLLSRAAPALNAFSMSFPLKIMVTLTLGGFAFALLPGPVSAAVESATGLLAAFR</sequence>
<reference evidence="9" key="1">
    <citation type="journal article" date="2019" name="Int. J. Syst. Evol. Microbiol.">
        <title>The Global Catalogue of Microorganisms (GCM) 10K type strain sequencing project: providing services to taxonomists for standard genome sequencing and annotation.</title>
        <authorList>
            <consortium name="The Broad Institute Genomics Platform"/>
            <consortium name="The Broad Institute Genome Sequencing Center for Infectious Disease"/>
            <person name="Wu L."/>
            <person name="Ma J."/>
        </authorList>
    </citation>
    <scope>NUCLEOTIDE SEQUENCE [LARGE SCALE GENOMIC DNA]</scope>
    <source>
        <strain evidence="9">JCM 18126</strain>
    </source>
</reference>
<feature type="transmembrane region" description="Helical" evidence="7">
    <location>
        <begin position="12"/>
        <end position="32"/>
    </location>
</feature>
<keyword evidence="8" id="KW-0969">Cilium</keyword>
<dbReference type="PANTHER" id="PTHR30065">
    <property type="entry name" value="FLAGELLAR BIOSYNTHETIC PROTEIN FLIR"/>
    <property type="match status" value="1"/>
</dbReference>
<evidence type="ECO:0000313" key="8">
    <source>
        <dbReference type="EMBL" id="GAA4987368.1"/>
    </source>
</evidence>
<comment type="subcellular location">
    <subcellularLocation>
        <location evidence="1">Cell membrane</location>
        <topology evidence="1">Multi-pass membrane protein</topology>
    </subcellularLocation>
</comment>
<evidence type="ECO:0000256" key="7">
    <source>
        <dbReference type="SAM" id="Phobius"/>
    </source>
</evidence>
<evidence type="ECO:0000256" key="1">
    <source>
        <dbReference type="ARBA" id="ARBA00004651"/>
    </source>
</evidence>
<keyword evidence="5 7" id="KW-1133">Transmembrane helix</keyword>
<dbReference type="InterPro" id="IPR002010">
    <property type="entry name" value="T3SS_IM_R"/>
</dbReference>
<feature type="transmembrane region" description="Helical" evidence="7">
    <location>
        <begin position="72"/>
        <end position="97"/>
    </location>
</feature>
<comment type="similarity">
    <text evidence="2">Belongs to the FliR/MopE/SpaR family.</text>
</comment>
<evidence type="ECO:0000256" key="4">
    <source>
        <dbReference type="ARBA" id="ARBA00022692"/>
    </source>
</evidence>
<keyword evidence="8" id="KW-0966">Cell projection</keyword>
<feature type="transmembrane region" description="Helical" evidence="7">
    <location>
        <begin position="130"/>
        <end position="153"/>
    </location>
</feature>
<evidence type="ECO:0000313" key="9">
    <source>
        <dbReference type="Proteomes" id="UP001501195"/>
    </source>
</evidence>
<evidence type="ECO:0000256" key="2">
    <source>
        <dbReference type="ARBA" id="ARBA00009772"/>
    </source>
</evidence>
<keyword evidence="9" id="KW-1185">Reference proteome</keyword>
<feature type="transmembrane region" description="Helical" evidence="7">
    <location>
        <begin position="220"/>
        <end position="238"/>
    </location>
</feature>
<accession>A0ABP9I5H5</accession>
<gene>
    <name evidence="8" type="primary">fliR</name>
    <name evidence="8" type="ORF">GCM10023225_26700</name>
</gene>
<dbReference type="Proteomes" id="UP001501195">
    <property type="component" value="Unassembled WGS sequence"/>
</dbReference>